<dbReference type="Proteomes" id="UP000439983">
    <property type="component" value="Unassembled WGS sequence"/>
</dbReference>
<comment type="caution">
    <text evidence="2">The sequence shown here is derived from an EMBL/GenBank/DDBJ whole genome shotgun (WGS) entry which is preliminary data.</text>
</comment>
<feature type="region of interest" description="Disordered" evidence="1">
    <location>
        <begin position="1"/>
        <end position="20"/>
    </location>
</feature>
<gene>
    <name evidence="2" type="ORF">GHK62_17445</name>
</gene>
<reference evidence="2 3" key="1">
    <citation type="journal article" date="2013" name="Genome Biol.">
        <title>Comparative genomics of the core and accessory genomes of 48 Sinorhizobium strains comprising five genospecies.</title>
        <authorList>
            <person name="Sugawara M."/>
            <person name="Epstein B."/>
            <person name="Badgley B.D."/>
            <person name="Unno T."/>
            <person name="Xu L."/>
            <person name="Reese J."/>
            <person name="Gyaneshwar P."/>
            <person name="Denny R."/>
            <person name="Mudge J."/>
            <person name="Bharti A.K."/>
            <person name="Farmer A.D."/>
            <person name="May G.D."/>
            <person name="Woodward J.E."/>
            <person name="Medigue C."/>
            <person name="Vallenet D."/>
            <person name="Lajus A."/>
            <person name="Rouy Z."/>
            <person name="Martinez-Vaz B."/>
            <person name="Tiffin P."/>
            <person name="Young N.D."/>
            <person name="Sadowsky M.J."/>
        </authorList>
    </citation>
    <scope>NUCLEOTIDE SEQUENCE [LARGE SCALE GENOMIC DNA]</scope>
    <source>
        <strain evidence="2 3">USDA4894</strain>
    </source>
</reference>
<organism evidence="2 3">
    <name type="scientific">Sinorhizobium terangae</name>
    <dbReference type="NCBI Taxonomy" id="110322"/>
    <lineage>
        <taxon>Bacteria</taxon>
        <taxon>Pseudomonadati</taxon>
        <taxon>Pseudomonadota</taxon>
        <taxon>Alphaproteobacteria</taxon>
        <taxon>Hyphomicrobiales</taxon>
        <taxon>Rhizobiaceae</taxon>
        <taxon>Sinorhizobium/Ensifer group</taxon>
        <taxon>Sinorhizobium</taxon>
    </lineage>
</organism>
<name>A0A6N7LIB6_SINTE</name>
<dbReference type="RefSeq" id="WP_153440410.1">
    <property type="nucleotide sequence ID" value="NZ_CP121660.1"/>
</dbReference>
<protein>
    <submittedName>
        <fullName evidence="2">Uncharacterized protein</fullName>
    </submittedName>
</protein>
<feature type="compositionally biased region" description="Polar residues" evidence="1">
    <location>
        <begin position="1"/>
        <end position="15"/>
    </location>
</feature>
<accession>A0A6N7LIB6</accession>
<dbReference type="EMBL" id="WITC01000061">
    <property type="protein sequence ID" value="MQX16494.1"/>
    <property type="molecule type" value="Genomic_DNA"/>
</dbReference>
<dbReference type="AlphaFoldDB" id="A0A6N7LIB6"/>
<evidence type="ECO:0000313" key="2">
    <source>
        <dbReference type="EMBL" id="MQX16494.1"/>
    </source>
</evidence>
<keyword evidence="3" id="KW-1185">Reference proteome</keyword>
<proteinExistence type="predicted"/>
<evidence type="ECO:0000256" key="1">
    <source>
        <dbReference type="SAM" id="MobiDB-lite"/>
    </source>
</evidence>
<evidence type="ECO:0000313" key="3">
    <source>
        <dbReference type="Proteomes" id="UP000439983"/>
    </source>
</evidence>
<sequence>MEDSQAISRPRQTSDYPGRQTDCIAALRPAVSDLAATSQDSIVAALGGGMTDELVALAHRAEEAGWTFDEASAAIETLAREYEGAKGTIFD</sequence>
<dbReference type="OrthoDB" id="8278051at2"/>